<dbReference type="AlphaFoldDB" id="B8MUU1"/>
<name>B8MUU1_TALSN</name>
<reference evidence="9" key="1">
    <citation type="journal article" date="2015" name="Genome Announc.">
        <title>Genome sequence of the AIDS-associated pathogen Penicillium marneffei (ATCC18224) and its near taxonomic relative Talaromyces stipitatus (ATCC10500).</title>
        <authorList>
            <person name="Nierman W.C."/>
            <person name="Fedorova-Abrams N.D."/>
            <person name="Andrianopoulos A."/>
        </authorList>
    </citation>
    <scope>NUCLEOTIDE SEQUENCE [LARGE SCALE GENOMIC DNA]</scope>
    <source>
        <strain evidence="9">ATCC 10500 / CBS 375.48 / QM 6759 / NRRL 1006</strain>
    </source>
</reference>
<sequence>MPRWRPTPDSKQKTGESKRGRTSRAGELPLAKSGEYRLVAVSSLTHAHNVIPTGVHDIQKCLSSPGSLPYCNFMYHLFYPSELRLILSKPRFTINGSDRSLDAKVWINKITQANDLVQAQLFSESVIGPDVKLSTLPGSFNLFDSEEESTQKLVPSDLPIRGAHRVASETKAFFSFREMAGIMHPVDEIGKQRYRAACDACRYSKVRCSGGWVCIRCKKHDYKCRYGVAHRPGRPKGSKNKTTLEKLENLQAAQQRMYVPKAESGVGFSKPEKTINNSIVRSTPGNFGHSAHIKMGNYVFANPEFSVYTSPTFAGIGYYNTPENDYENISPAIAQNLPWPIRSADTTGWMQLLGWTRVQSKTNVWALTMFPSDRGPNHRPFVIVQNSLSYHGSGDRIEDPTLRNIMLYKLYNMISEDLRC</sequence>
<dbReference type="InterPro" id="IPR001138">
    <property type="entry name" value="Zn2Cys6_DnaBD"/>
</dbReference>
<evidence type="ECO:0000256" key="5">
    <source>
        <dbReference type="ARBA" id="ARBA00023242"/>
    </source>
</evidence>
<organism evidence="8 9">
    <name type="scientific">Talaromyces stipitatus (strain ATCC 10500 / CBS 375.48 / QM 6759 / NRRL 1006)</name>
    <name type="common">Penicillium stipitatum</name>
    <dbReference type="NCBI Taxonomy" id="441959"/>
    <lineage>
        <taxon>Eukaryota</taxon>
        <taxon>Fungi</taxon>
        <taxon>Dikarya</taxon>
        <taxon>Ascomycota</taxon>
        <taxon>Pezizomycotina</taxon>
        <taxon>Eurotiomycetes</taxon>
        <taxon>Eurotiomycetidae</taxon>
        <taxon>Eurotiales</taxon>
        <taxon>Trichocomaceae</taxon>
        <taxon>Talaromyces</taxon>
        <taxon>Talaromyces sect. Talaromyces</taxon>
    </lineage>
</organism>
<dbReference type="eggNOG" id="ENOG502RJUK">
    <property type="taxonomic scope" value="Eukaryota"/>
</dbReference>
<dbReference type="PANTHER" id="PTHR47540:SF4">
    <property type="entry name" value="TRANSCRIPTION FACTOR RGLT"/>
    <property type="match status" value="1"/>
</dbReference>
<proteinExistence type="predicted"/>
<feature type="compositionally biased region" description="Basic and acidic residues" evidence="6">
    <location>
        <begin position="1"/>
        <end position="19"/>
    </location>
</feature>
<dbReference type="GO" id="GO:0005634">
    <property type="term" value="C:nucleus"/>
    <property type="evidence" value="ECO:0007669"/>
    <property type="project" value="UniProtKB-SubCell"/>
</dbReference>
<dbReference type="GO" id="GO:0045944">
    <property type="term" value="P:positive regulation of transcription by RNA polymerase II"/>
    <property type="evidence" value="ECO:0007669"/>
    <property type="project" value="TreeGrafter"/>
</dbReference>
<keyword evidence="9" id="KW-1185">Reference proteome</keyword>
<feature type="region of interest" description="Disordered" evidence="6">
    <location>
        <begin position="1"/>
        <end position="26"/>
    </location>
</feature>
<dbReference type="Pfam" id="PF00172">
    <property type="entry name" value="Zn_clus"/>
    <property type="match status" value="1"/>
</dbReference>
<evidence type="ECO:0000256" key="6">
    <source>
        <dbReference type="SAM" id="MobiDB-lite"/>
    </source>
</evidence>
<feature type="domain" description="Zn(2)-C6 fungal-type" evidence="7">
    <location>
        <begin position="197"/>
        <end position="226"/>
    </location>
</feature>
<evidence type="ECO:0000313" key="9">
    <source>
        <dbReference type="Proteomes" id="UP000001745"/>
    </source>
</evidence>
<evidence type="ECO:0000256" key="1">
    <source>
        <dbReference type="ARBA" id="ARBA00004123"/>
    </source>
</evidence>
<dbReference type="InterPro" id="IPR051711">
    <property type="entry name" value="Stress_Response_Reg"/>
</dbReference>
<evidence type="ECO:0000313" key="8">
    <source>
        <dbReference type="EMBL" id="EED11861.1"/>
    </source>
</evidence>
<dbReference type="STRING" id="441959.B8MUU1"/>
<dbReference type="OrthoDB" id="4330117at2759"/>
<evidence type="ECO:0000256" key="3">
    <source>
        <dbReference type="ARBA" id="ARBA00023125"/>
    </source>
</evidence>
<dbReference type="RefSeq" id="XP_002488617.1">
    <property type="nucleotide sequence ID" value="XM_002488572.1"/>
</dbReference>
<keyword evidence="3" id="KW-0238">DNA-binding</keyword>
<dbReference type="EMBL" id="EQ962661">
    <property type="protein sequence ID" value="EED11861.1"/>
    <property type="molecule type" value="Genomic_DNA"/>
</dbReference>
<dbReference type="InterPro" id="IPR036864">
    <property type="entry name" value="Zn2-C6_fun-type_DNA-bd_sf"/>
</dbReference>
<dbReference type="PROSITE" id="PS50048">
    <property type="entry name" value="ZN2_CY6_FUNGAL_2"/>
    <property type="match status" value="1"/>
</dbReference>
<dbReference type="InParanoid" id="B8MUU1"/>
<dbReference type="HOGENOM" id="CLU_654129_0_0_1"/>
<keyword evidence="5" id="KW-0539">Nucleus</keyword>
<keyword evidence="2" id="KW-0805">Transcription regulation</keyword>
<dbReference type="Proteomes" id="UP000001745">
    <property type="component" value="Unassembled WGS sequence"/>
</dbReference>
<dbReference type="VEuPathDB" id="FungiDB:TSTA_110410"/>
<gene>
    <name evidence="8" type="ORF">TSTA_110410</name>
</gene>
<evidence type="ECO:0000256" key="4">
    <source>
        <dbReference type="ARBA" id="ARBA00023163"/>
    </source>
</evidence>
<dbReference type="SMART" id="SM00066">
    <property type="entry name" value="GAL4"/>
    <property type="match status" value="1"/>
</dbReference>
<dbReference type="GeneID" id="8107273"/>
<comment type="subcellular location">
    <subcellularLocation>
        <location evidence="1">Nucleus</location>
    </subcellularLocation>
</comment>
<dbReference type="SUPFAM" id="SSF57701">
    <property type="entry name" value="Zn2/Cys6 DNA-binding domain"/>
    <property type="match status" value="1"/>
</dbReference>
<keyword evidence="4" id="KW-0804">Transcription</keyword>
<evidence type="ECO:0000259" key="7">
    <source>
        <dbReference type="PROSITE" id="PS50048"/>
    </source>
</evidence>
<dbReference type="PANTHER" id="PTHR47540">
    <property type="entry name" value="THIAMINE REPRESSIBLE GENES REGULATORY PROTEIN THI5"/>
    <property type="match status" value="1"/>
</dbReference>
<dbReference type="Gene3D" id="4.10.240.10">
    <property type="entry name" value="Zn(2)-C6 fungal-type DNA-binding domain"/>
    <property type="match status" value="1"/>
</dbReference>
<protein>
    <recommendedName>
        <fullName evidence="7">Zn(2)-C6 fungal-type domain-containing protein</fullName>
    </recommendedName>
</protein>
<dbReference type="GO" id="GO:0000981">
    <property type="term" value="F:DNA-binding transcription factor activity, RNA polymerase II-specific"/>
    <property type="evidence" value="ECO:0007669"/>
    <property type="project" value="InterPro"/>
</dbReference>
<dbReference type="PROSITE" id="PS00463">
    <property type="entry name" value="ZN2_CY6_FUNGAL_1"/>
    <property type="match status" value="1"/>
</dbReference>
<dbReference type="GO" id="GO:0008270">
    <property type="term" value="F:zinc ion binding"/>
    <property type="evidence" value="ECO:0007669"/>
    <property type="project" value="InterPro"/>
</dbReference>
<accession>B8MUU1</accession>
<evidence type="ECO:0000256" key="2">
    <source>
        <dbReference type="ARBA" id="ARBA00023015"/>
    </source>
</evidence>
<dbReference type="CDD" id="cd00067">
    <property type="entry name" value="GAL4"/>
    <property type="match status" value="1"/>
</dbReference>
<dbReference type="GO" id="GO:0043565">
    <property type="term" value="F:sequence-specific DNA binding"/>
    <property type="evidence" value="ECO:0007669"/>
    <property type="project" value="TreeGrafter"/>
</dbReference>